<dbReference type="GO" id="GO:0005886">
    <property type="term" value="C:plasma membrane"/>
    <property type="evidence" value="ECO:0007669"/>
    <property type="project" value="UniProtKB-SubCell"/>
</dbReference>
<dbReference type="SUPFAM" id="SSF90123">
    <property type="entry name" value="ABC transporter transmembrane region"/>
    <property type="match status" value="1"/>
</dbReference>
<dbReference type="Gene3D" id="3.40.50.300">
    <property type="entry name" value="P-loop containing nucleotide triphosphate hydrolases"/>
    <property type="match status" value="1"/>
</dbReference>
<evidence type="ECO:0000259" key="13">
    <source>
        <dbReference type="PROSITE" id="PS50929"/>
    </source>
</evidence>
<evidence type="ECO:0000313" key="15">
    <source>
        <dbReference type="Proteomes" id="UP000617681"/>
    </source>
</evidence>
<comment type="subcellular location">
    <subcellularLocation>
        <location evidence="1">Cell membrane</location>
        <topology evidence="1">Multi-pass membrane protein</topology>
    </subcellularLocation>
</comment>
<dbReference type="InterPro" id="IPR011527">
    <property type="entry name" value="ABC1_TM_dom"/>
</dbReference>
<feature type="transmembrane region" description="Helical" evidence="11">
    <location>
        <begin position="268"/>
        <end position="287"/>
    </location>
</feature>
<dbReference type="Pfam" id="PF00005">
    <property type="entry name" value="ABC_tran"/>
    <property type="match status" value="1"/>
</dbReference>
<evidence type="ECO:0000313" key="14">
    <source>
        <dbReference type="EMBL" id="QRP69948.1"/>
    </source>
</evidence>
<dbReference type="PROSITE" id="PS00211">
    <property type="entry name" value="ABC_TRANSPORTER_1"/>
    <property type="match status" value="1"/>
</dbReference>
<feature type="domain" description="ABC transporter" evidence="12">
    <location>
        <begin position="377"/>
        <end position="611"/>
    </location>
</feature>
<dbReference type="Gene3D" id="1.20.1560.10">
    <property type="entry name" value="ABC transporter type 1, transmembrane domain"/>
    <property type="match status" value="1"/>
</dbReference>
<gene>
    <name evidence="14" type="ORF">I6J21_09100</name>
</gene>
<dbReference type="PANTHER" id="PTHR24221:SF646">
    <property type="entry name" value="HAEMOLYSIN SECRETION ATP-BINDING PROTEIN"/>
    <property type="match status" value="1"/>
</dbReference>
<dbReference type="GO" id="GO:0005524">
    <property type="term" value="F:ATP binding"/>
    <property type="evidence" value="ECO:0007669"/>
    <property type="project" value="UniProtKB-KW"/>
</dbReference>
<dbReference type="Pfam" id="PF00664">
    <property type="entry name" value="ABC_membrane"/>
    <property type="match status" value="1"/>
</dbReference>
<name>A0AAX1L664_9CORY</name>
<sequence length="630" mass="68793">MAIIPGTRGQRVEGVCVRSILRIIRNATALWPFYVGVILASLVTAALGLINPFIMRDATDTIVSVVSGEQPLGDANTRIIWLTVAILVVGLLNTGVRNIGGYIGDVMAARMRQILSTRYYAQLLSLPQRYFDSQVTGTIIARLDRSITSITQFLQAFSNNFFPMLLTVAAVLIITAVYYWPLAVLLAIIFPIYMWLTALTSKKWQRIEAAKNREIDLAGGRFAEVIGQVKVVKSFVTEVAELVGFSRRYGKTVTYTREQSRYWHLMDVARGAAMDLIFLFIYGVLFYRTLHGYFSLGDMVMLIQLVTMARQPVMMMSYLVDTTQRAIAGSKDYFEVMEVSPEPTANEIVVDATGSSHTLEAQPQHATPLAAAGSTAITFDDVSFSYDEGDEVIHNISFAVHPGEKVALVGESGGGKSTLVNLILGLYRPTDGRLTINGHDVTDVQAEDLRASVGVVFQDSSLFSGTVRENIAYGKPDATDEEIIDAAKAAYAHDFIEAFPDGYDTVIGERGLRLSGGQKQRVAIARAMLKDAPILVLDEATSALDTKAEQQVQAGLEALMCNRSTLIIAHRLSTIATVDTIVTMDKGRVDEIGAPAELAASGGIYSQLLALTSTATEESRKRLKEFGLIN</sequence>
<evidence type="ECO:0000256" key="7">
    <source>
        <dbReference type="ARBA" id="ARBA00023136"/>
    </source>
</evidence>
<keyword evidence="6 11" id="KW-1133">Transmembrane helix</keyword>
<dbReference type="SMART" id="SM00382">
    <property type="entry name" value="AAA"/>
    <property type="match status" value="1"/>
</dbReference>
<keyword evidence="2" id="KW-0813">Transport</keyword>
<evidence type="ECO:0000256" key="10">
    <source>
        <dbReference type="ARBA" id="ARBA00071747"/>
    </source>
</evidence>
<dbReference type="InterPro" id="IPR027417">
    <property type="entry name" value="P-loop_NTPase"/>
</dbReference>
<dbReference type="RefSeq" id="WP_005395364.1">
    <property type="nucleotide sequence ID" value="NZ_CP069534.1"/>
</dbReference>
<evidence type="ECO:0000256" key="6">
    <source>
        <dbReference type="ARBA" id="ARBA00022989"/>
    </source>
</evidence>
<dbReference type="SUPFAM" id="SSF52540">
    <property type="entry name" value="P-loop containing nucleoside triphosphate hydrolases"/>
    <property type="match status" value="1"/>
</dbReference>
<dbReference type="InterPro" id="IPR039421">
    <property type="entry name" value="Type_1_exporter"/>
</dbReference>
<comment type="function">
    <text evidence="8">ABC transporter involved in fatty acid import. Transmembrane domains (TMD) form a pore in the membrane and the ATP-binding domain (NBD) is responsible for energy generation.</text>
</comment>
<dbReference type="PROSITE" id="PS50893">
    <property type="entry name" value="ABC_TRANSPORTER_2"/>
    <property type="match status" value="1"/>
</dbReference>
<dbReference type="PANTHER" id="PTHR24221">
    <property type="entry name" value="ATP-BINDING CASSETTE SUB-FAMILY B"/>
    <property type="match status" value="1"/>
</dbReference>
<feature type="domain" description="ABC transmembrane type-1" evidence="13">
    <location>
        <begin position="35"/>
        <end position="325"/>
    </location>
</feature>
<accession>A0AAX1L664</accession>
<feature type="transmembrane region" description="Helical" evidence="11">
    <location>
        <begin position="178"/>
        <end position="196"/>
    </location>
</feature>
<proteinExistence type="inferred from homology"/>
<reference evidence="14" key="1">
    <citation type="submission" date="2021-02" db="EMBL/GenBank/DDBJ databases">
        <title>FDA dAtabase for Regulatory Grade micrObial Sequences (FDA-ARGOS): Supporting development and validation of Infectious Disease Dx tests.</title>
        <authorList>
            <person name="Sproer C."/>
            <person name="Gronow S."/>
            <person name="Severitt S."/>
            <person name="Schroder I."/>
            <person name="Tallon L."/>
            <person name="Sadzewicz L."/>
            <person name="Zhao X."/>
            <person name="Boylan J."/>
            <person name="Ott S."/>
            <person name="Bowen H."/>
            <person name="Vavikolanu K."/>
            <person name="Mehta A."/>
            <person name="Aluvathingal J."/>
            <person name="Nadendla S."/>
            <person name="Lowell S."/>
            <person name="Myers T."/>
            <person name="Yan Y."/>
            <person name="Sichtig H."/>
        </authorList>
    </citation>
    <scope>NUCLEOTIDE SEQUENCE</scope>
    <source>
        <strain evidence="14">FDAARGOS_1191</strain>
    </source>
</reference>
<dbReference type="InterPro" id="IPR036640">
    <property type="entry name" value="ABC1_TM_sf"/>
</dbReference>
<evidence type="ECO:0000256" key="2">
    <source>
        <dbReference type="ARBA" id="ARBA00022448"/>
    </source>
</evidence>
<evidence type="ECO:0000256" key="1">
    <source>
        <dbReference type="ARBA" id="ARBA00004651"/>
    </source>
</evidence>
<organism evidence="14 15">
    <name type="scientific">Corynebacterium glucuronolyticum</name>
    <dbReference type="NCBI Taxonomy" id="39791"/>
    <lineage>
        <taxon>Bacteria</taxon>
        <taxon>Bacillati</taxon>
        <taxon>Actinomycetota</taxon>
        <taxon>Actinomycetes</taxon>
        <taxon>Mycobacteriales</taxon>
        <taxon>Corynebacteriaceae</taxon>
        <taxon>Corynebacterium</taxon>
    </lineage>
</organism>
<evidence type="ECO:0000256" key="4">
    <source>
        <dbReference type="ARBA" id="ARBA00022741"/>
    </source>
</evidence>
<dbReference type="GO" id="GO:0016887">
    <property type="term" value="F:ATP hydrolysis activity"/>
    <property type="evidence" value="ECO:0007669"/>
    <property type="project" value="InterPro"/>
</dbReference>
<dbReference type="InterPro" id="IPR003593">
    <property type="entry name" value="AAA+_ATPase"/>
</dbReference>
<feature type="transmembrane region" description="Helical" evidence="11">
    <location>
        <begin position="79"/>
        <end position="103"/>
    </location>
</feature>
<keyword evidence="3 11" id="KW-0812">Transmembrane</keyword>
<evidence type="ECO:0000256" key="9">
    <source>
        <dbReference type="ARBA" id="ARBA00061644"/>
    </source>
</evidence>
<evidence type="ECO:0000256" key="8">
    <source>
        <dbReference type="ARBA" id="ARBA00055053"/>
    </source>
</evidence>
<dbReference type="PROSITE" id="PS50929">
    <property type="entry name" value="ABC_TM1F"/>
    <property type="match status" value="1"/>
</dbReference>
<dbReference type="CDD" id="cd07346">
    <property type="entry name" value="ABC_6TM_exporters"/>
    <property type="match status" value="1"/>
</dbReference>
<dbReference type="Proteomes" id="UP000617681">
    <property type="component" value="Chromosome"/>
</dbReference>
<keyword evidence="4" id="KW-0547">Nucleotide-binding</keyword>
<protein>
    <recommendedName>
        <fullName evidence="10">Fatty acid ABC transporter ATP-binding/permease protein</fullName>
    </recommendedName>
</protein>
<evidence type="ECO:0000256" key="11">
    <source>
        <dbReference type="SAM" id="Phobius"/>
    </source>
</evidence>
<dbReference type="FunFam" id="3.40.50.300:FF:000287">
    <property type="entry name" value="Multidrug ABC transporter ATP-binding protein"/>
    <property type="match status" value="1"/>
</dbReference>
<keyword evidence="7 11" id="KW-0472">Membrane</keyword>
<keyword evidence="5 14" id="KW-0067">ATP-binding</keyword>
<dbReference type="EMBL" id="CP069534">
    <property type="protein sequence ID" value="QRP69948.1"/>
    <property type="molecule type" value="Genomic_DNA"/>
</dbReference>
<dbReference type="InterPro" id="IPR017871">
    <property type="entry name" value="ABC_transporter-like_CS"/>
</dbReference>
<comment type="similarity">
    <text evidence="9">Belongs to the ABC transporter superfamily. Lipid exporter (TC 3.A.1.106) family.</text>
</comment>
<dbReference type="AlphaFoldDB" id="A0AAX1L664"/>
<evidence type="ECO:0000256" key="3">
    <source>
        <dbReference type="ARBA" id="ARBA00022692"/>
    </source>
</evidence>
<dbReference type="GO" id="GO:0140359">
    <property type="term" value="F:ABC-type transporter activity"/>
    <property type="evidence" value="ECO:0007669"/>
    <property type="project" value="InterPro"/>
</dbReference>
<dbReference type="GO" id="GO:0034040">
    <property type="term" value="F:ATPase-coupled lipid transmembrane transporter activity"/>
    <property type="evidence" value="ECO:0007669"/>
    <property type="project" value="TreeGrafter"/>
</dbReference>
<feature type="transmembrane region" description="Helical" evidence="11">
    <location>
        <begin position="153"/>
        <end position="172"/>
    </location>
</feature>
<evidence type="ECO:0000259" key="12">
    <source>
        <dbReference type="PROSITE" id="PS50893"/>
    </source>
</evidence>
<dbReference type="InterPro" id="IPR003439">
    <property type="entry name" value="ABC_transporter-like_ATP-bd"/>
</dbReference>
<feature type="transmembrane region" description="Helical" evidence="11">
    <location>
        <begin position="28"/>
        <end position="50"/>
    </location>
</feature>
<evidence type="ECO:0000256" key="5">
    <source>
        <dbReference type="ARBA" id="ARBA00022840"/>
    </source>
</evidence>